<feature type="coiled-coil region" evidence="3">
    <location>
        <begin position="165"/>
        <end position="213"/>
    </location>
</feature>
<dbReference type="PROSITE" id="PS50217">
    <property type="entry name" value="BZIP"/>
    <property type="match status" value="1"/>
</dbReference>
<feature type="region of interest" description="Disordered" evidence="4">
    <location>
        <begin position="75"/>
        <end position="146"/>
    </location>
</feature>
<dbReference type="Proteomes" id="UP000193560">
    <property type="component" value="Unassembled WGS sequence"/>
</dbReference>
<evidence type="ECO:0000256" key="1">
    <source>
        <dbReference type="ARBA" id="ARBA00004123"/>
    </source>
</evidence>
<proteinExistence type="predicted"/>
<keyword evidence="3" id="KW-0175">Coiled coil</keyword>
<evidence type="ECO:0000256" key="2">
    <source>
        <dbReference type="ARBA" id="ARBA00023242"/>
    </source>
</evidence>
<dbReference type="AlphaFoldDB" id="A0A1X2HLQ1"/>
<comment type="subcellular location">
    <subcellularLocation>
        <location evidence="1">Nucleus</location>
    </subcellularLocation>
</comment>
<dbReference type="STRING" id="90262.A0A1X2HLQ1"/>
<feature type="region of interest" description="Disordered" evidence="4">
    <location>
        <begin position="442"/>
        <end position="476"/>
    </location>
</feature>
<keyword evidence="7" id="KW-1185">Reference proteome</keyword>
<dbReference type="GO" id="GO:0000976">
    <property type="term" value="F:transcription cis-regulatory region binding"/>
    <property type="evidence" value="ECO:0007669"/>
    <property type="project" value="InterPro"/>
</dbReference>
<dbReference type="PANTHER" id="PTHR40621:SF6">
    <property type="entry name" value="AP-1-LIKE TRANSCRIPTION FACTOR YAP1-RELATED"/>
    <property type="match status" value="1"/>
</dbReference>
<dbReference type="OrthoDB" id="5571888at2759"/>
<evidence type="ECO:0000259" key="5">
    <source>
        <dbReference type="PROSITE" id="PS50217"/>
    </source>
</evidence>
<feature type="domain" description="BZIP" evidence="5">
    <location>
        <begin position="143"/>
        <end position="203"/>
    </location>
</feature>
<evidence type="ECO:0000313" key="7">
    <source>
        <dbReference type="Proteomes" id="UP000193560"/>
    </source>
</evidence>
<protein>
    <recommendedName>
        <fullName evidence="5">BZIP domain-containing protein</fullName>
    </recommendedName>
</protein>
<dbReference type="PANTHER" id="PTHR40621">
    <property type="entry name" value="TRANSCRIPTION FACTOR KAPC-RELATED"/>
    <property type="match status" value="1"/>
</dbReference>
<dbReference type="InterPro" id="IPR004827">
    <property type="entry name" value="bZIP"/>
</dbReference>
<dbReference type="PROSITE" id="PS00036">
    <property type="entry name" value="BZIP_BASIC"/>
    <property type="match status" value="1"/>
</dbReference>
<reference evidence="6 7" key="1">
    <citation type="submission" date="2016-07" db="EMBL/GenBank/DDBJ databases">
        <title>Pervasive Adenine N6-methylation of Active Genes in Fungi.</title>
        <authorList>
            <consortium name="DOE Joint Genome Institute"/>
            <person name="Mondo S.J."/>
            <person name="Dannebaum R.O."/>
            <person name="Kuo R.C."/>
            <person name="Labutti K."/>
            <person name="Haridas S."/>
            <person name="Kuo A."/>
            <person name="Salamov A."/>
            <person name="Ahrendt S.R."/>
            <person name="Lipzen A."/>
            <person name="Sullivan W."/>
            <person name="Andreopoulos W.B."/>
            <person name="Clum A."/>
            <person name="Lindquist E."/>
            <person name="Daum C."/>
            <person name="Ramamoorthy G.K."/>
            <person name="Gryganskyi A."/>
            <person name="Culley D."/>
            <person name="Magnuson J.K."/>
            <person name="James T.Y."/>
            <person name="O'Malley M.A."/>
            <person name="Stajich J.E."/>
            <person name="Spatafora J.W."/>
            <person name="Visel A."/>
            <person name="Grigoriev I.V."/>
        </authorList>
    </citation>
    <scope>NUCLEOTIDE SEQUENCE [LARGE SCALE GENOMIC DNA]</scope>
    <source>
        <strain evidence="6 7">NRRL 1336</strain>
    </source>
</reference>
<dbReference type="InterPro" id="IPR046347">
    <property type="entry name" value="bZIP_sf"/>
</dbReference>
<keyword evidence="2" id="KW-0539">Nucleus</keyword>
<accession>A0A1X2HLQ1</accession>
<dbReference type="GO" id="GO:0001228">
    <property type="term" value="F:DNA-binding transcription activator activity, RNA polymerase II-specific"/>
    <property type="evidence" value="ECO:0007669"/>
    <property type="project" value="TreeGrafter"/>
</dbReference>
<dbReference type="GO" id="GO:0090575">
    <property type="term" value="C:RNA polymerase II transcription regulator complex"/>
    <property type="evidence" value="ECO:0007669"/>
    <property type="project" value="TreeGrafter"/>
</dbReference>
<feature type="compositionally biased region" description="Polar residues" evidence="4">
    <location>
        <begin position="128"/>
        <end position="139"/>
    </location>
</feature>
<dbReference type="InterPro" id="IPR050936">
    <property type="entry name" value="AP-1-like"/>
</dbReference>
<name>A0A1X2HLQ1_9FUNG</name>
<comment type="caution">
    <text evidence="6">The sequence shown here is derived from an EMBL/GenBank/DDBJ whole genome shotgun (WGS) entry which is preliminary data.</text>
</comment>
<feature type="compositionally biased region" description="Acidic residues" evidence="4">
    <location>
        <begin position="369"/>
        <end position="382"/>
    </location>
</feature>
<feature type="compositionally biased region" description="Acidic residues" evidence="4">
    <location>
        <begin position="458"/>
        <end position="468"/>
    </location>
</feature>
<feature type="region of interest" description="Disordered" evidence="4">
    <location>
        <begin position="21"/>
        <end position="50"/>
    </location>
</feature>
<gene>
    <name evidence="6" type="ORF">BCR42DRAFT_497326</name>
</gene>
<feature type="region of interest" description="Disordered" evidence="4">
    <location>
        <begin position="365"/>
        <end position="398"/>
    </location>
</feature>
<organism evidence="6 7">
    <name type="scientific">Absidia repens</name>
    <dbReference type="NCBI Taxonomy" id="90262"/>
    <lineage>
        <taxon>Eukaryota</taxon>
        <taxon>Fungi</taxon>
        <taxon>Fungi incertae sedis</taxon>
        <taxon>Mucoromycota</taxon>
        <taxon>Mucoromycotina</taxon>
        <taxon>Mucoromycetes</taxon>
        <taxon>Mucorales</taxon>
        <taxon>Cunninghamellaceae</taxon>
        <taxon>Absidia</taxon>
    </lineage>
</organism>
<evidence type="ECO:0000256" key="3">
    <source>
        <dbReference type="SAM" id="Coils"/>
    </source>
</evidence>
<evidence type="ECO:0000313" key="6">
    <source>
        <dbReference type="EMBL" id="ORY99567.1"/>
    </source>
</evidence>
<sequence length="501" mass="56812">MENDRDHSTIDWILQLDSSVPTAQQEQSIITNQSPQQMVSSVPTPSRSNNMTKSDLFEFFLGEEIGLVMDDNNDISKQQQQQQTKRSAQLEDDDDKQSTFTAQKRTKKTSSVGGAKPLSGRLDFRPTMTDQVPESQLKSMSPRERRQLRNKISARNFRNRRKEYMSTLEEELDDCKTENSRLHSELSSMREKMTQLEDENKQLRLDLVLYEQGINPVTKSSAAVAPSSDYLQLYQDNTPLPLPTTTDSTTGTLSSFELSPGTVHALSSDSSASPPDLINEQSNLYPANNITVMDTFQRYPLLAPALMSIVVGHTMTLSTNDLLTLNHPTNTTTIPTSTDYSGFNDKRTLKIWELLQPFATLHRKSITGTEEEDQQQMDDDVDNGIKDDEIVSSTPQDSYHEEKCMGATVVAVFHRYLKSYICASVHNYIEYCCRQGSQGQQQASTTEEEEQQKPQDDEKVDNDDEDDHDNSSNYESTLHRKSFTPFCKHIRRAKELFIPVA</sequence>
<evidence type="ECO:0000256" key="4">
    <source>
        <dbReference type="SAM" id="MobiDB-lite"/>
    </source>
</evidence>
<dbReference type="CDD" id="cd14810">
    <property type="entry name" value="bZIP_u1"/>
    <property type="match status" value="1"/>
</dbReference>
<dbReference type="Pfam" id="PF00170">
    <property type="entry name" value="bZIP_1"/>
    <property type="match status" value="1"/>
</dbReference>
<dbReference type="SUPFAM" id="SSF57959">
    <property type="entry name" value="Leucine zipper domain"/>
    <property type="match status" value="1"/>
</dbReference>
<dbReference type="SMART" id="SM00338">
    <property type="entry name" value="BRLZ"/>
    <property type="match status" value="1"/>
</dbReference>
<dbReference type="Gene3D" id="1.20.5.170">
    <property type="match status" value="1"/>
</dbReference>
<dbReference type="EMBL" id="MCGE01000061">
    <property type="protein sequence ID" value="ORY99567.1"/>
    <property type="molecule type" value="Genomic_DNA"/>
</dbReference>